<sequence length="103" mass="11709">MLLPFRHPERERQDGPPAALLESPAEIRPGIPILPCMLKQTWSDSQIWAQHVPSVLQTICKGHRLYKDGLSAWIAEHQPCGQLIQSHQDEVELEFPINTFFSG</sequence>
<organism evidence="2 3">
    <name type="scientific">Astyanax mexicanus</name>
    <name type="common">Blind cave fish</name>
    <name type="synonym">Astyanax fasciatus mexicanus</name>
    <dbReference type="NCBI Taxonomy" id="7994"/>
    <lineage>
        <taxon>Eukaryota</taxon>
        <taxon>Metazoa</taxon>
        <taxon>Chordata</taxon>
        <taxon>Craniata</taxon>
        <taxon>Vertebrata</taxon>
        <taxon>Euteleostomi</taxon>
        <taxon>Actinopterygii</taxon>
        <taxon>Neopterygii</taxon>
        <taxon>Teleostei</taxon>
        <taxon>Ostariophysi</taxon>
        <taxon>Characiformes</taxon>
        <taxon>Characoidei</taxon>
        <taxon>Acestrorhamphidae</taxon>
        <taxon>Acestrorhamphinae</taxon>
        <taxon>Astyanax</taxon>
    </lineage>
</organism>
<evidence type="ECO:0000313" key="3">
    <source>
        <dbReference type="Proteomes" id="UP000752171"/>
    </source>
</evidence>
<feature type="region of interest" description="Disordered" evidence="1">
    <location>
        <begin position="1"/>
        <end position="20"/>
    </location>
</feature>
<dbReference type="Proteomes" id="UP000752171">
    <property type="component" value="Unassembled WGS sequence"/>
</dbReference>
<gene>
    <name evidence="2" type="ORF">AMEX_G1608</name>
</gene>
<evidence type="ECO:0000313" key="2">
    <source>
        <dbReference type="EMBL" id="KAG9282904.1"/>
    </source>
</evidence>
<dbReference type="AlphaFoldDB" id="A0A8T2MI93"/>
<proteinExistence type="predicted"/>
<reference evidence="2 3" key="1">
    <citation type="submission" date="2021-07" db="EMBL/GenBank/DDBJ databases">
        <authorList>
            <person name="Imarazene B."/>
            <person name="Zahm M."/>
            <person name="Klopp C."/>
            <person name="Cabau C."/>
            <person name="Beille S."/>
            <person name="Jouanno E."/>
            <person name="Castinel A."/>
            <person name="Lluch J."/>
            <person name="Gil L."/>
            <person name="Kuchtly C."/>
            <person name="Lopez Roques C."/>
            <person name="Donnadieu C."/>
            <person name="Parrinello H."/>
            <person name="Journot L."/>
            <person name="Du K."/>
            <person name="Schartl M."/>
            <person name="Retaux S."/>
            <person name="Guiguen Y."/>
        </authorList>
    </citation>
    <scope>NUCLEOTIDE SEQUENCE [LARGE SCALE GENOMIC DNA]</scope>
    <source>
        <strain evidence="2">Pach_M1</strain>
        <tissue evidence="2">Testis</tissue>
    </source>
</reference>
<accession>A0A8T2MI93</accession>
<protein>
    <submittedName>
        <fullName evidence="2">Uncharacterized protein</fullName>
    </submittedName>
</protein>
<name>A0A8T2MI93_ASTMX</name>
<feature type="compositionally biased region" description="Basic and acidic residues" evidence="1">
    <location>
        <begin position="1"/>
        <end position="14"/>
    </location>
</feature>
<comment type="caution">
    <text evidence="2">The sequence shown here is derived from an EMBL/GenBank/DDBJ whole genome shotgun (WGS) entry which is preliminary data.</text>
</comment>
<dbReference type="EMBL" id="JAICCE010000001">
    <property type="protein sequence ID" value="KAG9282904.1"/>
    <property type="molecule type" value="Genomic_DNA"/>
</dbReference>
<evidence type="ECO:0000256" key="1">
    <source>
        <dbReference type="SAM" id="MobiDB-lite"/>
    </source>
</evidence>